<evidence type="ECO:0000259" key="2">
    <source>
        <dbReference type="PROSITE" id="PS50969"/>
    </source>
</evidence>
<dbReference type="InterPro" id="IPR050365">
    <property type="entry name" value="TIM50"/>
</dbReference>
<comment type="function">
    <text evidence="1">Essential component of the TIM23 complex, a complex that mediates the translocation of transit peptide-containing proteins across the mitochondrial inner membrane.</text>
</comment>
<keyword evidence="1" id="KW-0653">Protein transport</keyword>
<dbReference type="SUPFAM" id="SSF56784">
    <property type="entry name" value="HAD-like"/>
    <property type="match status" value="1"/>
</dbReference>
<keyword evidence="1" id="KW-0496">Mitochondrion</keyword>
<dbReference type="Pfam" id="PF03031">
    <property type="entry name" value="NIF"/>
    <property type="match status" value="2"/>
</dbReference>
<evidence type="ECO:0000256" key="1">
    <source>
        <dbReference type="RuleBase" id="RU365079"/>
    </source>
</evidence>
<comment type="subunit">
    <text evidence="1">Component of the TIM23 complex.</text>
</comment>
<keyword evidence="1" id="KW-0809">Transit peptide</keyword>
<dbReference type="GO" id="GO:0005744">
    <property type="term" value="C:TIM23 mitochondrial import inner membrane translocase complex"/>
    <property type="evidence" value="ECO:0007669"/>
    <property type="project" value="UniProtKB-UniRule"/>
</dbReference>
<dbReference type="InterPro" id="IPR036412">
    <property type="entry name" value="HAD-like_sf"/>
</dbReference>
<proteinExistence type="inferred from homology"/>
<comment type="similarity">
    <text evidence="1">Belongs to the TIM50 family.</text>
</comment>
<dbReference type="Proteomes" id="UP000694700">
    <property type="component" value="Unplaced"/>
</dbReference>
<reference evidence="3" key="1">
    <citation type="submission" date="2025-08" db="UniProtKB">
        <authorList>
            <consortium name="Ensembl"/>
        </authorList>
    </citation>
    <scope>IDENTIFICATION</scope>
</reference>
<dbReference type="PROSITE" id="PS50969">
    <property type="entry name" value="FCP1"/>
    <property type="match status" value="1"/>
</dbReference>
<feature type="domain" description="FCP1 homology" evidence="2">
    <location>
        <begin position="87"/>
        <end position="217"/>
    </location>
</feature>
<accession>A0A8C1UIC2</accession>
<protein>
    <recommendedName>
        <fullName evidence="1">Mitochondrial import inner membrane translocase subunit TIM50</fullName>
    </recommendedName>
</protein>
<name>A0A8C1UIC2_CYPCA</name>
<keyword evidence="1" id="KW-0813">Transport</keyword>
<comment type="subcellular location">
    <subcellularLocation>
        <location evidence="1">Mitochondrion inner membrane</location>
        <topology evidence="1">Single-pass membrane protein</topology>
    </subcellularLocation>
</comment>
<evidence type="ECO:0000313" key="3">
    <source>
        <dbReference type="Ensembl" id="ENSCCRP00015037580.1"/>
    </source>
</evidence>
<keyword evidence="1" id="KW-0811">Translocation</keyword>
<sequence>MEGQKDLGLNLKYLKLLLFILIGEQPNTSPMFSPEHCVFGYSAASPLSEDEENEEVFSPFTFIKNIPNRSQQSRPVSAVRDIPPKTRSTPAATLVLDLDETLVFSSLNVIDDAEYTFNTRFQDHKYKVYVILRPYVKEFLQAMTKHFEVNIDDCACVLGHYIKDLTILERDLSKTVILDNAPHTFPYHLMNMIPIKSWIGNQEDRELQKLVPYMEKLVHAVSVFSH</sequence>
<dbReference type="InterPro" id="IPR004274">
    <property type="entry name" value="FCP1_dom"/>
</dbReference>
<dbReference type="Ensembl" id="ENSCCRT00015038877.1">
    <property type="protein sequence ID" value="ENSCCRP00015037580.1"/>
    <property type="gene ID" value="ENSCCRG00015015666.1"/>
</dbReference>
<evidence type="ECO:0000313" key="4">
    <source>
        <dbReference type="Proteomes" id="UP000694700"/>
    </source>
</evidence>
<dbReference type="GO" id="GO:0015031">
    <property type="term" value="P:protein transport"/>
    <property type="evidence" value="ECO:0007669"/>
    <property type="project" value="UniProtKB-KW"/>
</dbReference>
<dbReference type="InterPro" id="IPR023214">
    <property type="entry name" value="HAD_sf"/>
</dbReference>
<dbReference type="Gene3D" id="3.40.50.1000">
    <property type="entry name" value="HAD superfamily/HAD-like"/>
    <property type="match status" value="2"/>
</dbReference>
<dbReference type="PANTHER" id="PTHR12210">
    <property type="entry name" value="DULLARD PROTEIN PHOSPHATASE"/>
    <property type="match status" value="1"/>
</dbReference>
<organism evidence="3 4">
    <name type="scientific">Cyprinus carpio</name>
    <name type="common">Common carp</name>
    <dbReference type="NCBI Taxonomy" id="7962"/>
    <lineage>
        <taxon>Eukaryota</taxon>
        <taxon>Metazoa</taxon>
        <taxon>Chordata</taxon>
        <taxon>Craniata</taxon>
        <taxon>Vertebrata</taxon>
        <taxon>Euteleostomi</taxon>
        <taxon>Actinopterygii</taxon>
        <taxon>Neopterygii</taxon>
        <taxon>Teleostei</taxon>
        <taxon>Ostariophysi</taxon>
        <taxon>Cypriniformes</taxon>
        <taxon>Cyprinidae</taxon>
        <taxon>Cyprininae</taxon>
        <taxon>Cyprinus</taxon>
    </lineage>
</organism>
<dbReference type="AlphaFoldDB" id="A0A8C1UIC2"/>
<dbReference type="CDD" id="cd07521">
    <property type="entry name" value="HAD_FCP1-like"/>
    <property type="match status" value="1"/>
</dbReference>
<dbReference type="SMART" id="SM00577">
    <property type="entry name" value="CPDc"/>
    <property type="match status" value="1"/>
</dbReference>